<evidence type="ECO:0000313" key="2">
    <source>
        <dbReference type="Proteomes" id="UP001060215"/>
    </source>
</evidence>
<dbReference type="EMBL" id="CM045772">
    <property type="protein sequence ID" value="KAI7985085.1"/>
    <property type="molecule type" value="Genomic_DNA"/>
</dbReference>
<protein>
    <submittedName>
        <fullName evidence="1">Uncharacterized protein</fullName>
    </submittedName>
</protein>
<gene>
    <name evidence="1" type="ORF">LOK49_LG14G00015</name>
</gene>
<dbReference type="Proteomes" id="UP001060215">
    <property type="component" value="Chromosome 15"/>
</dbReference>
<accession>A0ACC0F8V2</accession>
<proteinExistence type="predicted"/>
<evidence type="ECO:0000313" key="1">
    <source>
        <dbReference type="EMBL" id="KAI7985085.1"/>
    </source>
</evidence>
<organism evidence="1 2">
    <name type="scientific">Camellia lanceoleosa</name>
    <dbReference type="NCBI Taxonomy" id="1840588"/>
    <lineage>
        <taxon>Eukaryota</taxon>
        <taxon>Viridiplantae</taxon>
        <taxon>Streptophyta</taxon>
        <taxon>Embryophyta</taxon>
        <taxon>Tracheophyta</taxon>
        <taxon>Spermatophyta</taxon>
        <taxon>Magnoliopsida</taxon>
        <taxon>eudicotyledons</taxon>
        <taxon>Gunneridae</taxon>
        <taxon>Pentapetalae</taxon>
        <taxon>asterids</taxon>
        <taxon>Ericales</taxon>
        <taxon>Theaceae</taxon>
        <taxon>Camellia</taxon>
    </lineage>
</organism>
<sequence length="123" mass="14055">MESVRCSTSRLAICSTPCLTEARYSCPFHMVGKSQDRDPGVENPHLLHQGNYATCPPVDIKVEDLNLTSSLTKQPNTTWHIRKELEFKSVRGLKEQEFYSMMSTGVHFLFAHYYTEDIGQVLE</sequence>
<keyword evidence="2" id="KW-1185">Reference proteome</keyword>
<reference evidence="1 2" key="1">
    <citation type="journal article" date="2022" name="Plant J.">
        <title>Chromosome-level genome of Camellia lanceoleosa provides a valuable resource for understanding genome evolution and self-incompatibility.</title>
        <authorList>
            <person name="Gong W."/>
            <person name="Xiao S."/>
            <person name="Wang L."/>
            <person name="Liao Z."/>
            <person name="Chang Y."/>
            <person name="Mo W."/>
            <person name="Hu G."/>
            <person name="Li W."/>
            <person name="Zhao G."/>
            <person name="Zhu H."/>
            <person name="Hu X."/>
            <person name="Ji K."/>
            <person name="Xiang X."/>
            <person name="Song Q."/>
            <person name="Yuan D."/>
            <person name="Jin S."/>
            <person name="Zhang L."/>
        </authorList>
    </citation>
    <scope>NUCLEOTIDE SEQUENCE [LARGE SCALE GENOMIC DNA]</scope>
    <source>
        <strain evidence="1">SQ_2022a</strain>
    </source>
</reference>
<name>A0ACC0F8V2_9ERIC</name>
<comment type="caution">
    <text evidence="1">The sequence shown here is derived from an EMBL/GenBank/DDBJ whole genome shotgun (WGS) entry which is preliminary data.</text>
</comment>